<dbReference type="STRING" id="307507.A0A2V0PFX0"/>
<evidence type="ECO:0000256" key="7">
    <source>
        <dbReference type="RuleBase" id="RU365085"/>
    </source>
</evidence>
<gene>
    <name evidence="8" type="ORF">Rsub_11154</name>
</gene>
<keyword evidence="6 7" id="KW-0472">Membrane</keyword>
<dbReference type="PANTHER" id="PTHR16433:SF0">
    <property type="entry name" value="DOLICHOL-PHOSPHATE MANNOSYLTRANSFERASE SUBUNIT 3"/>
    <property type="match status" value="1"/>
</dbReference>
<dbReference type="PANTHER" id="PTHR16433">
    <property type="entry name" value="DOLICHOL-PHOSPHATE MANNOSYLTRANSFERASE SUBUNIT 3"/>
    <property type="match status" value="1"/>
</dbReference>
<dbReference type="UniPathway" id="UPA00378"/>
<dbReference type="GO" id="GO:0033185">
    <property type="term" value="C:dolichol-phosphate-mannose synthase complex"/>
    <property type="evidence" value="ECO:0007669"/>
    <property type="project" value="TreeGrafter"/>
</dbReference>
<comment type="subunit">
    <text evidence="7">Component of the dolichol-phosphate mannose (DPM) synthase complex.</text>
</comment>
<comment type="caution">
    <text evidence="8">The sequence shown here is derived from an EMBL/GenBank/DDBJ whole genome shotgun (WGS) entry which is preliminary data.</text>
</comment>
<evidence type="ECO:0000256" key="6">
    <source>
        <dbReference type="ARBA" id="ARBA00023136"/>
    </source>
</evidence>
<dbReference type="EMBL" id="BDRX01000134">
    <property type="protein sequence ID" value="GBF98748.1"/>
    <property type="molecule type" value="Genomic_DNA"/>
</dbReference>
<comment type="caution">
    <text evidence="7">Lacks conserved residue(s) required for the propagation of feature annotation.</text>
</comment>
<comment type="subcellular location">
    <subcellularLocation>
        <location evidence="1 7">Endoplasmic reticulum membrane</location>
        <topology evidence="1 7">Multi-pass membrane protein</topology>
    </subcellularLocation>
</comment>
<dbReference type="AlphaFoldDB" id="A0A2V0PFX0"/>
<feature type="transmembrane region" description="Helical" evidence="7">
    <location>
        <begin position="43"/>
        <end position="65"/>
    </location>
</feature>
<evidence type="ECO:0000256" key="5">
    <source>
        <dbReference type="ARBA" id="ARBA00022989"/>
    </source>
</evidence>
<evidence type="ECO:0000313" key="9">
    <source>
        <dbReference type="Proteomes" id="UP000247498"/>
    </source>
</evidence>
<evidence type="ECO:0000256" key="3">
    <source>
        <dbReference type="ARBA" id="ARBA00022692"/>
    </source>
</evidence>
<comment type="function">
    <text evidence="7">Stabilizer subunit of the dolichol-phosphate mannose (DPM) synthase complex; tethers catalytic subunit to the ER.</text>
</comment>
<keyword evidence="9" id="KW-1185">Reference proteome</keyword>
<keyword evidence="5 7" id="KW-1133">Transmembrane helix</keyword>
<evidence type="ECO:0000256" key="2">
    <source>
        <dbReference type="ARBA" id="ARBA00010430"/>
    </source>
</evidence>
<organism evidence="8 9">
    <name type="scientific">Raphidocelis subcapitata</name>
    <dbReference type="NCBI Taxonomy" id="307507"/>
    <lineage>
        <taxon>Eukaryota</taxon>
        <taxon>Viridiplantae</taxon>
        <taxon>Chlorophyta</taxon>
        <taxon>core chlorophytes</taxon>
        <taxon>Chlorophyceae</taxon>
        <taxon>CS clade</taxon>
        <taxon>Sphaeropleales</taxon>
        <taxon>Selenastraceae</taxon>
        <taxon>Raphidocelis</taxon>
    </lineage>
</organism>
<comment type="similarity">
    <text evidence="2 7">Belongs to the DPM3 family.</text>
</comment>
<name>A0A2V0PFX0_9CHLO</name>
<sequence length="108" mass="11651">MRRIHRIALGVWAAAAAWSIALVLLPRPAAAPAAPPPHALLPLARTAVLWAPAGAVVLLGAYMLAQLAWGVATFRSCPEEADALREDILRARRDLERRGFKFPPQAVT</sequence>
<dbReference type="InterPro" id="IPR013174">
    <property type="entry name" value="DPM3"/>
</dbReference>
<accession>A0A2V0PFX0</accession>
<keyword evidence="4 7" id="KW-0256">Endoplasmic reticulum</keyword>
<comment type="pathway">
    <text evidence="7">Protein modification; protein glycosylation.</text>
</comment>
<dbReference type="OrthoDB" id="2014333at2759"/>
<evidence type="ECO:0000256" key="4">
    <source>
        <dbReference type="ARBA" id="ARBA00022824"/>
    </source>
</evidence>
<dbReference type="GO" id="GO:0006506">
    <property type="term" value="P:GPI anchor biosynthetic process"/>
    <property type="evidence" value="ECO:0007669"/>
    <property type="project" value="TreeGrafter"/>
</dbReference>
<dbReference type="Pfam" id="PF08285">
    <property type="entry name" value="DPM3"/>
    <property type="match status" value="1"/>
</dbReference>
<reference evidence="8 9" key="1">
    <citation type="journal article" date="2018" name="Sci. Rep.">
        <title>Raphidocelis subcapitata (=Pseudokirchneriella subcapitata) provides an insight into genome evolution and environmental adaptations in the Sphaeropleales.</title>
        <authorList>
            <person name="Suzuki S."/>
            <person name="Yamaguchi H."/>
            <person name="Nakajima N."/>
            <person name="Kawachi M."/>
        </authorList>
    </citation>
    <scope>NUCLEOTIDE SEQUENCE [LARGE SCALE GENOMIC DNA]</scope>
    <source>
        <strain evidence="8 9">NIES-35</strain>
    </source>
</reference>
<dbReference type="GO" id="GO:0005789">
    <property type="term" value="C:endoplasmic reticulum membrane"/>
    <property type="evidence" value="ECO:0007669"/>
    <property type="project" value="UniProtKB-SubCell"/>
</dbReference>
<keyword evidence="3 7" id="KW-0812">Transmembrane</keyword>
<evidence type="ECO:0000256" key="1">
    <source>
        <dbReference type="ARBA" id="ARBA00004477"/>
    </source>
</evidence>
<dbReference type="Proteomes" id="UP000247498">
    <property type="component" value="Unassembled WGS sequence"/>
</dbReference>
<dbReference type="InParanoid" id="A0A2V0PFX0"/>
<proteinExistence type="inferred from homology"/>
<evidence type="ECO:0000313" key="8">
    <source>
        <dbReference type="EMBL" id="GBF98748.1"/>
    </source>
</evidence>
<protein>
    <recommendedName>
        <fullName evidence="7">Dolichol-phosphate mannosyltransferase subunit 3</fullName>
    </recommendedName>
</protein>